<dbReference type="Proteomes" id="UP001295794">
    <property type="component" value="Unassembled WGS sequence"/>
</dbReference>
<protein>
    <submittedName>
        <fullName evidence="3">Uncharacterized protein</fullName>
    </submittedName>
</protein>
<evidence type="ECO:0000256" key="2">
    <source>
        <dbReference type="SAM" id="SignalP"/>
    </source>
</evidence>
<feature type="chain" id="PRO_5041925008" evidence="2">
    <location>
        <begin position="23"/>
        <end position="118"/>
    </location>
</feature>
<keyword evidence="4" id="KW-1185">Reference proteome</keyword>
<gene>
    <name evidence="3" type="ORF">MYCIT1_LOCUS29413</name>
</gene>
<evidence type="ECO:0000313" key="4">
    <source>
        <dbReference type="Proteomes" id="UP001295794"/>
    </source>
</evidence>
<feature type="signal peptide" evidence="2">
    <location>
        <begin position="1"/>
        <end position="22"/>
    </location>
</feature>
<evidence type="ECO:0000256" key="1">
    <source>
        <dbReference type="SAM" id="MobiDB-lite"/>
    </source>
</evidence>
<keyword evidence="2" id="KW-0732">Signal</keyword>
<dbReference type="EMBL" id="CAVNYO010000436">
    <property type="protein sequence ID" value="CAK5279391.1"/>
    <property type="molecule type" value="Genomic_DNA"/>
</dbReference>
<comment type="caution">
    <text evidence="3">The sequence shown here is derived from an EMBL/GenBank/DDBJ whole genome shotgun (WGS) entry which is preliminary data.</text>
</comment>
<evidence type="ECO:0000313" key="3">
    <source>
        <dbReference type="EMBL" id="CAK5279391.1"/>
    </source>
</evidence>
<reference evidence="3" key="1">
    <citation type="submission" date="2023-11" db="EMBL/GenBank/DDBJ databases">
        <authorList>
            <person name="De Vega J J."/>
            <person name="De Vega J J."/>
        </authorList>
    </citation>
    <scope>NUCLEOTIDE SEQUENCE</scope>
</reference>
<feature type="region of interest" description="Disordered" evidence="1">
    <location>
        <begin position="75"/>
        <end position="118"/>
    </location>
</feature>
<feature type="non-terminal residue" evidence="3">
    <location>
        <position position="1"/>
    </location>
</feature>
<name>A0AAD2HQC3_9AGAR</name>
<feature type="compositionally biased region" description="Low complexity" evidence="1">
    <location>
        <begin position="77"/>
        <end position="92"/>
    </location>
</feature>
<sequence length="118" mass="12612">TISVFAGIVYGALLLVRSVSQGIESAKEGLKNKGMLVTDKGVEVKTSKRFDREDYVDATQRNFVKAVNAASFRKNGALDSSPTLSPPALSTARSSSSDGEKKSRNPFKRGVSDSGKDK</sequence>
<organism evidence="3 4">
    <name type="scientific">Mycena citricolor</name>
    <dbReference type="NCBI Taxonomy" id="2018698"/>
    <lineage>
        <taxon>Eukaryota</taxon>
        <taxon>Fungi</taxon>
        <taxon>Dikarya</taxon>
        <taxon>Basidiomycota</taxon>
        <taxon>Agaricomycotina</taxon>
        <taxon>Agaricomycetes</taxon>
        <taxon>Agaricomycetidae</taxon>
        <taxon>Agaricales</taxon>
        <taxon>Marasmiineae</taxon>
        <taxon>Mycenaceae</taxon>
        <taxon>Mycena</taxon>
    </lineage>
</organism>
<accession>A0AAD2HQC3</accession>
<dbReference type="AlphaFoldDB" id="A0AAD2HQC3"/>
<proteinExistence type="predicted"/>